<feature type="compositionally biased region" description="Low complexity" evidence="3">
    <location>
        <begin position="469"/>
        <end position="480"/>
    </location>
</feature>
<feature type="region of interest" description="Disordered" evidence="3">
    <location>
        <begin position="306"/>
        <end position="379"/>
    </location>
</feature>
<protein>
    <recommendedName>
        <fullName evidence="4">EF-hand domain-containing protein</fullName>
    </recommendedName>
</protein>
<dbReference type="EMBL" id="VLTO01000009">
    <property type="protein sequence ID" value="KAA0176186.1"/>
    <property type="molecule type" value="Genomic_DNA"/>
</dbReference>
<feature type="compositionally biased region" description="Basic and acidic residues" evidence="3">
    <location>
        <begin position="336"/>
        <end position="354"/>
    </location>
</feature>
<evidence type="ECO:0000256" key="3">
    <source>
        <dbReference type="SAM" id="MobiDB-lite"/>
    </source>
</evidence>
<dbReference type="Gene3D" id="1.10.238.10">
    <property type="entry name" value="EF-hand"/>
    <property type="match status" value="1"/>
</dbReference>
<evidence type="ECO:0000259" key="4">
    <source>
        <dbReference type="PROSITE" id="PS50222"/>
    </source>
</evidence>
<evidence type="ECO:0000256" key="2">
    <source>
        <dbReference type="ARBA" id="ARBA00022737"/>
    </source>
</evidence>
<dbReference type="Proteomes" id="UP000322899">
    <property type="component" value="Unassembled WGS sequence"/>
</dbReference>
<evidence type="ECO:0000313" key="6">
    <source>
        <dbReference type="Proteomes" id="UP000322899"/>
    </source>
</evidence>
<dbReference type="GO" id="GO:0005509">
    <property type="term" value="F:calcium ion binding"/>
    <property type="evidence" value="ECO:0007669"/>
    <property type="project" value="InterPro"/>
</dbReference>
<name>A0A5A8EED1_CAFRO</name>
<feature type="compositionally biased region" description="Polar residues" evidence="3">
    <location>
        <begin position="362"/>
        <end position="373"/>
    </location>
</feature>
<organism evidence="5 6">
    <name type="scientific">Cafeteria roenbergensis</name>
    <name type="common">Marine flagellate</name>
    <dbReference type="NCBI Taxonomy" id="33653"/>
    <lineage>
        <taxon>Eukaryota</taxon>
        <taxon>Sar</taxon>
        <taxon>Stramenopiles</taxon>
        <taxon>Bigyra</taxon>
        <taxon>Opalozoa</taxon>
        <taxon>Bicosoecida</taxon>
        <taxon>Cafeteriaceae</taxon>
        <taxon>Cafeteria</taxon>
    </lineage>
</organism>
<evidence type="ECO:0000313" key="5">
    <source>
        <dbReference type="EMBL" id="KAA0176186.1"/>
    </source>
</evidence>
<dbReference type="PANTHER" id="PTHR45942">
    <property type="entry name" value="PROTEIN PHOSPATASE 3 REGULATORY SUBUNIT B ALPHA ISOFORM TYPE 1"/>
    <property type="match status" value="1"/>
</dbReference>
<gene>
    <name evidence="5" type="ORF">FNF27_02243</name>
</gene>
<keyword evidence="2" id="KW-0677">Repeat</keyword>
<dbReference type="AlphaFoldDB" id="A0A5A8EED1"/>
<dbReference type="InterPro" id="IPR002048">
    <property type="entry name" value="EF_hand_dom"/>
</dbReference>
<dbReference type="PROSITE" id="PS50222">
    <property type="entry name" value="EF_HAND_2"/>
    <property type="match status" value="1"/>
</dbReference>
<dbReference type="InterPro" id="IPR011992">
    <property type="entry name" value="EF-hand-dom_pair"/>
</dbReference>
<feature type="domain" description="EF-hand" evidence="4">
    <location>
        <begin position="106"/>
        <end position="141"/>
    </location>
</feature>
<keyword evidence="1" id="KW-0479">Metal-binding</keyword>
<sequence length="504" mass="54239">MGSCLSSRKRSHALSSADEVELLAQFKDLRMSMFLSEADFIKLYRYFLDANVNENGCINLTEFLGFFDLPRNRISKRAFDMFRDDNETGITFKQWVFAIWNFCTTDSSALSIFAFQLYDKTGKGTLDLDDITHMLHELFGRDYESNPLARELMKSLLETDYRGNRITAGVTAGQFAKVAVRARNLMYQAFKLQRAIQSKVFGIGHWADKTLEREELQRTGGLNLQQVLDLVNAGRRRAQGHVVRGGVIMPYVSAMGDRETPAERAERERLERLQEVVGAEQMSSMLGQAKGGGAAAGGLRKTLSLSPRGAGGAASAASTGLPFGGSPRTVDITATAERRRLSGSKARDSARGASERLPGASTDRSGAGSSNPPITHRASARTTVRVAPMSQSTPIDIDGGDNMTIRIPGRQGGGRAQSLGAGASVGGVSGTPTAARAGESTGFRAGAEGSRPPKLRTAHSDFRHSRLMSSVSRGVDGSSSPAGKKTPTASRAHRMSAAIRRAAK</sequence>
<feature type="region of interest" description="Disordered" evidence="3">
    <location>
        <begin position="435"/>
        <end position="504"/>
    </location>
</feature>
<reference evidence="5 6" key="1">
    <citation type="submission" date="2019-07" db="EMBL/GenBank/DDBJ databases">
        <title>Genomes of Cafeteria roenbergensis.</title>
        <authorList>
            <person name="Fischer M.G."/>
            <person name="Hackl T."/>
            <person name="Roman M."/>
        </authorList>
    </citation>
    <scope>NUCLEOTIDE SEQUENCE [LARGE SCALE GENOMIC DNA]</scope>
    <source>
        <strain evidence="5 6">E4-10P</strain>
    </source>
</reference>
<dbReference type="SUPFAM" id="SSF47473">
    <property type="entry name" value="EF-hand"/>
    <property type="match status" value="1"/>
</dbReference>
<evidence type="ECO:0000256" key="1">
    <source>
        <dbReference type="ARBA" id="ARBA00022723"/>
    </source>
</evidence>
<comment type="caution">
    <text evidence="5">The sequence shown here is derived from an EMBL/GenBank/DDBJ whole genome shotgun (WGS) entry which is preliminary data.</text>
</comment>
<proteinExistence type="predicted"/>
<dbReference type="OrthoDB" id="191686at2759"/>
<accession>A0A5A8EED1</accession>